<dbReference type="Pfam" id="PF07992">
    <property type="entry name" value="Pyr_redox_2"/>
    <property type="match status" value="1"/>
</dbReference>
<evidence type="ECO:0000256" key="2">
    <source>
        <dbReference type="ARBA" id="ARBA00023002"/>
    </source>
</evidence>
<dbReference type="Gene3D" id="3.10.20.440">
    <property type="entry name" value="2Fe-2S iron-sulphur cluster binding domain, sarcosine oxidase, alpha subunit, N-terminal domain"/>
    <property type="match status" value="1"/>
</dbReference>
<dbReference type="PANTHER" id="PTHR43757">
    <property type="entry name" value="AMINOMETHYLTRANSFERASE"/>
    <property type="match status" value="1"/>
</dbReference>
<dbReference type="Pfam" id="PF17806">
    <property type="entry name" value="SO_alpha_A3"/>
    <property type="match status" value="1"/>
</dbReference>
<proteinExistence type="inferred from homology"/>
<feature type="region of interest" description="Disordered" evidence="3">
    <location>
        <begin position="491"/>
        <end position="510"/>
    </location>
</feature>
<evidence type="ECO:0000259" key="7">
    <source>
        <dbReference type="Pfam" id="PF17806"/>
    </source>
</evidence>
<dbReference type="InterPro" id="IPR028896">
    <property type="entry name" value="GcvT/YgfZ/DmdA"/>
</dbReference>
<dbReference type="STRING" id="1114924.SAMN05216258_101383"/>
<dbReference type="NCBIfam" id="TIGR01372">
    <property type="entry name" value="soxA"/>
    <property type="match status" value="1"/>
</dbReference>
<dbReference type="PANTHER" id="PTHR43757:SF2">
    <property type="entry name" value="AMINOMETHYLTRANSFERASE, MITOCHONDRIAL"/>
    <property type="match status" value="1"/>
</dbReference>
<dbReference type="Pfam" id="PF08669">
    <property type="entry name" value="GCV_T_C"/>
    <property type="match status" value="1"/>
</dbReference>
<evidence type="ECO:0000313" key="8">
    <source>
        <dbReference type="EMBL" id="SFH66393.1"/>
    </source>
</evidence>
<organism evidence="8 9">
    <name type="scientific">Albimonas pacifica</name>
    <dbReference type="NCBI Taxonomy" id="1114924"/>
    <lineage>
        <taxon>Bacteria</taxon>
        <taxon>Pseudomonadati</taxon>
        <taxon>Pseudomonadota</taxon>
        <taxon>Alphaproteobacteria</taxon>
        <taxon>Rhodobacterales</taxon>
        <taxon>Paracoccaceae</taxon>
        <taxon>Albimonas</taxon>
    </lineage>
</organism>
<dbReference type="GO" id="GO:0046653">
    <property type="term" value="P:tetrahydrofolate metabolic process"/>
    <property type="evidence" value="ECO:0007669"/>
    <property type="project" value="InterPro"/>
</dbReference>
<dbReference type="GO" id="GO:0008115">
    <property type="term" value="F:sarcosine oxidase activity"/>
    <property type="evidence" value="ECO:0007669"/>
    <property type="project" value="InterPro"/>
</dbReference>
<dbReference type="InterPro" id="IPR023753">
    <property type="entry name" value="FAD/NAD-binding_dom"/>
</dbReference>
<dbReference type="InterPro" id="IPR006277">
    <property type="entry name" value="Sarcosine_oxidase_asu"/>
</dbReference>
<dbReference type="PRINTS" id="PR00368">
    <property type="entry name" value="FADPNR"/>
</dbReference>
<evidence type="ECO:0000256" key="3">
    <source>
        <dbReference type="SAM" id="MobiDB-lite"/>
    </source>
</evidence>
<dbReference type="InterPro" id="IPR013977">
    <property type="entry name" value="GcvT_C"/>
</dbReference>
<dbReference type="OrthoDB" id="5287468at2"/>
<sequence length="998" mass="105718">MSGRRLPVAARIDRGRPIRFRFDGREHQGFEGDTLASALIASGVGIFGRSFKYHRPRGVLAAGSAEPNALVTVGTGGRQEPNVRATMLEIFDGLEARSQNAWPSRRLDVGALNGLLSPLLGAGFYYKTFMWPPKAWERVYEPLIRRAAGLGRAGIEPDPDRYEKTWAHCDLLVIGAGPAGLSAAVTAARAGARVILADEGAEPGGWLLDDGGDASSALREDLLAELRAAPEVRILPRATVFGWYDDNVFGALERVGKHLPPDPDRPVERLWRIVARSAVLASGAEERPLVFAGNDLPGVAMASGIRRRLVGQAVAPGRRVAVVTNGEAGYSLAAALESREVEVAAILDCSPPSAHDPERYAPARGDWRGGQAEDWRGVARIVRGRPLRAVGMRAVEALEIERRDGSRRRLAVDAVAMSGGWSPNGQLACQRGARPEWSEARQAFLPPIDQPGLHVAGAAAGLVGRAACLADGARQAVAALGEIGLAAAPAFDPAPEDAPPPRALGAQGSGRGKSFVDFQNDVTVDDLARARQEGYGHPELAKRYTTSAMATDQGRMGAVNAAVILAEAQGLAPGAVPLTTQRPFFSPVSFGALAGAARAEAFRPARRSPLHAWSQARGAVFLETGAWLRPAWFPRAGEPDWATAVAREARMVRLAAGLCDVSFLGKIELTGADVPAFLNRVYLNGMAKLPVGRARYGVMLREDGFVMDDGTVARLAEDRWVLTTTTAKAEEVMAHLEFCAQVLWPELDVRLASVSDAWAQMALAGPKAREILGAVVDLDLSDAAMPFMGAAQAPLRGAPGVTARVFRISFSGELAYEIAVPADLGPAVADAIMAAGQGAGICCYGAETLAVLRIEKGHVTHAEIDGRVTAHDLGIGRMVSAKKADFIGRAMLGRPALTAAGRLQLCGLQAVDPAQAFRAGAQVLNAGAAPSLEGAQGHVSSTCWSPHLGRTLGLALVRDARARHGEEVQVWDGLRGETCAARIVPPVHFDPENRRLHG</sequence>
<dbReference type="Pfam" id="PF13510">
    <property type="entry name" value="Fer2_4"/>
    <property type="match status" value="1"/>
</dbReference>
<evidence type="ECO:0000259" key="6">
    <source>
        <dbReference type="Pfam" id="PF08669"/>
    </source>
</evidence>
<evidence type="ECO:0000256" key="1">
    <source>
        <dbReference type="ARBA" id="ARBA00008609"/>
    </source>
</evidence>
<dbReference type="PRINTS" id="PR00469">
    <property type="entry name" value="PNDRDTASEII"/>
</dbReference>
<dbReference type="SUPFAM" id="SSF101790">
    <property type="entry name" value="Aminomethyltransferase beta-barrel domain"/>
    <property type="match status" value="1"/>
</dbReference>
<dbReference type="InterPro" id="IPR036188">
    <property type="entry name" value="FAD/NAD-bd_sf"/>
</dbReference>
<dbReference type="Pfam" id="PF01571">
    <property type="entry name" value="GCV_T"/>
    <property type="match status" value="1"/>
</dbReference>
<dbReference type="InterPro" id="IPR027266">
    <property type="entry name" value="TrmE/GcvT-like"/>
</dbReference>
<dbReference type="SUPFAM" id="SSF103025">
    <property type="entry name" value="Folate-binding domain"/>
    <property type="match status" value="1"/>
</dbReference>
<feature type="domain" description="FAD/NAD(P)-binding" evidence="5">
    <location>
        <begin position="170"/>
        <end position="428"/>
    </location>
</feature>
<dbReference type="InterPro" id="IPR041117">
    <property type="entry name" value="SoxA_A3"/>
</dbReference>
<dbReference type="AlphaFoldDB" id="A0A1I3BVY2"/>
<feature type="domain" description="SoxA A3" evidence="7">
    <location>
        <begin position="512"/>
        <end position="595"/>
    </location>
</feature>
<keyword evidence="2" id="KW-0560">Oxidoreductase</keyword>
<comment type="similarity">
    <text evidence="1">Belongs to the GcvT family.</text>
</comment>
<evidence type="ECO:0000313" key="9">
    <source>
        <dbReference type="Proteomes" id="UP000199377"/>
    </source>
</evidence>
<dbReference type="InterPro" id="IPR029043">
    <property type="entry name" value="GcvT/YgfZ_C"/>
</dbReference>
<dbReference type="SUPFAM" id="SSF51905">
    <property type="entry name" value="FAD/NAD(P)-binding domain"/>
    <property type="match status" value="1"/>
</dbReference>
<reference evidence="8 9" key="1">
    <citation type="submission" date="2016-10" db="EMBL/GenBank/DDBJ databases">
        <authorList>
            <person name="de Groot N.N."/>
        </authorList>
    </citation>
    <scope>NUCLEOTIDE SEQUENCE [LARGE SCALE GENOMIC DNA]</scope>
    <source>
        <strain evidence="8 9">CGMCC 1.11030</strain>
    </source>
</reference>
<dbReference type="InterPro" id="IPR006222">
    <property type="entry name" value="GCVT_N"/>
</dbReference>
<protein>
    <submittedName>
        <fullName evidence="8">N-methylglutamate dehydrogenase subunit C</fullName>
    </submittedName>
</protein>
<dbReference type="EMBL" id="FOQH01000001">
    <property type="protein sequence ID" value="SFH66393.1"/>
    <property type="molecule type" value="Genomic_DNA"/>
</dbReference>
<dbReference type="InterPro" id="IPR042204">
    <property type="entry name" value="2Fe-2S-bd_N"/>
</dbReference>
<feature type="domain" description="Aminomethyltransferase C-terminal" evidence="6">
    <location>
        <begin position="904"/>
        <end position="990"/>
    </location>
</feature>
<dbReference type="Proteomes" id="UP000199377">
    <property type="component" value="Unassembled WGS sequence"/>
</dbReference>
<keyword evidence="9" id="KW-1185">Reference proteome</keyword>
<dbReference type="RefSeq" id="WP_092857258.1">
    <property type="nucleotide sequence ID" value="NZ_FOQH01000001.1"/>
</dbReference>
<gene>
    <name evidence="8" type="ORF">SAMN05216258_101383</name>
</gene>
<evidence type="ECO:0000259" key="4">
    <source>
        <dbReference type="Pfam" id="PF01571"/>
    </source>
</evidence>
<name>A0A1I3BVY2_9RHOB</name>
<accession>A0A1I3BVY2</accession>
<evidence type="ECO:0000259" key="5">
    <source>
        <dbReference type="Pfam" id="PF07992"/>
    </source>
</evidence>
<feature type="domain" description="GCVT N-terminal" evidence="4">
    <location>
        <begin position="610"/>
        <end position="883"/>
    </location>
</feature>
<dbReference type="Gene3D" id="3.50.50.60">
    <property type="entry name" value="FAD/NAD(P)-binding domain"/>
    <property type="match status" value="1"/>
</dbReference>
<dbReference type="Gene3D" id="3.30.1360.120">
    <property type="entry name" value="Probable tRNA modification gtpase trme, domain 1"/>
    <property type="match status" value="1"/>
</dbReference>